<evidence type="ECO:0000313" key="3">
    <source>
        <dbReference type="EMBL" id="CDI78515.1"/>
    </source>
</evidence>
<accession>U6GEF9</accession>
<gene>
    <name evidence="3" type="ORF">EAH_00034410</name>
</gene>
<evidence type="ECO:0000313" key="4">
    <source>
        <dbReference type="Proteomes" id="UP000018050"/>
    </source>
</evidence>
<dbReference type="SUPFAM" id="SSF46565">
    <property type="entry name" value="Chaperone J-domain"/>
    <property type="match status" value="1"/>
</dbReference>
<feature type="chain" id="PRO_5004669828" evidence="1">
    <location>
        <begin position="35"/>
        <end position="389"/>
    </location>
</feature>
<dbReference type="SUPFAM" id="SSF52833">
    <property type="entry name" value="Thioredoxin-like"/>
    <property type="match status" value="1"/>
</dbReference>
<keyword evidence="1" id="KW-0732">Signal</keyword>
<dbReference type="InterPro" id="IPR036249">
    <property type="entry name" value="Thioredoxin-like_sf"/>
</dbReference>
<name>U6GEF9_EIMAC</name>
<feature type="domain" description="J" evidence="2">
    <location>
        <begin position="33"/>
        <end position="106"/>
    </location>
</feature>
<evidence type="ECO:0000256" key="1">
    <source>
        <dbReference type="SAM" id="SignalP"/>
    </source>
</evidence>
<dbReference type="InterPro" id="IPR052842">
    <property type="entry name" value="ER_Co-chaperone"/>
</dbReference>
<feature type="signal peptide" evidence="1">
    <location>
        <begin position="1"/>
        <end position="34"/>
    </location>
</feature>
<dbReference type="Pfam" id="PF00226">
    <property type="entry name" value="DnaJ"/>
    <property type="match status" value="1"/>
</dbReference>
<dbReference type="VEuPathDB" id="ToxoDB:EAH_00034410"/>
<organism evidence="3 4">
    <name type="scientific">Eimeria acervulina</name>
    <name type="common">Coccidian parasite</name>
    <dbReference type="NCBI Taxonomy" id="5801"/>
    <lineage>
        <taxon>Eukaryota</taxon>
        <taxon>Sar</taxon>
        <taxon>Alveolata</taxon>
        <taxon>Apicomplexa</taxon>
        <taxon>Conoidasida</taxon>
        <taxon>Coccidia</taxon>
        <taxon>Eucoccidiorida</taxon>
        <taxon>Eimeriorina</taxon>
        <taxon>Eimeriidae</taxon>
        <taxon>Eimeria</taxon>
    </lineage>
</organism>
<dbReference type="Gene3D" id="3.40.30.10">
    <property type="entry name" value="Glutaredoxin"/>
    <property type="match status" value="1"/>
</dbReference>
<dbReference type="PRINTS" id="PR00625">
    <property type="entry name" value="JDOMAIN"/>
</dbReference>
<sequence length="389" mass="42889">MHVSSRASRPLWLLRKTLTLLPALLLLLLLPANRYSNSNTAAKPSPQSSPLGDWGLPLVDAGAYRKLAKKLHPDVAPGKEKEFMEIAKAHEVLSDPERRKKYDAFGEEGEAVFSGAGGADAGFPFSEFVNLFAGGGAGFGGGGGGGPQGGGPRMKFNFSGEMPEYLKGFGFEFRSQQQQQQQEPDWDADLYQDIVYFAAVNCRSHKQVPLCRRGKRYPSVFFFSEDKKAEPILYTGRKKFEDILAFISERLTQYQTALTFDNMEDWLTRNPHKAKARVRHTNPLHPLTPRRVKAGECTPQDSQPAFASAFGFVRGSKEELLVAYRPKRQRYTRMTPPLTKTSIEEFIDRVIGGEQLPYKLAATPVLGAAAAAAAAAGSGVEQEASRDEL</sequence>
<protein>
    <submittedName>
        <fullName evidence="3">DnaJ domain-containing protein, putative</fullName>
    </submittedName>
</protein>
<dbReference type="Proteomes" id="UP000018050">
    <property type="component" value="Unassembled WGS sequence"/>
</dbReference>
<dbReference type="InterPro" id="IPR036869">
    <property type="entry name" value="J_dom_sf"/>
</dbReference>
<dbReference type="CDD" id="cd06257">
    <property type="entry name" value="DnaJ"/>
    <property type="match status" value="1"/>
</dbReference>
<dbReference type="GeneID" id="25271511"/>
<dbReference type="CDD" id="cd02961">
    <property type="entry name" value="PDI_a_family"/>
    <property type="match status" value="1"/>
</dbReference>
<dbReference type="AlphaFoldDB" id="U6GEF9"/>
<dbReference type="InterPro" id="IPR018253">
    <property type="entry name" value="DnaJ_domain_CS"/>
</dbReference>
<dbReference type="RefSeq" id="XP_013251256.1">
    <property type="nucleotide sequence ID" value="XM_013395802.1"/>
</dbReference>
<reference evidence="3" key="2">
    <citation type="submission" date="2013-10" db="EMBL/GenBank/DDBJ databases">
        <authorList>
            <person name="Aslett M."/>
        </authorList>
    </citation>
    <scope>NUCLEOTIDE SEQUENCE</scope>
    <source>
        <strain evidence="3">Houghton</strain>
    </source>
</reference>
<dbReference type="InterPro" id="IPR001623">
    <property type="entry name" value="DnaJ_domain"/>
</dbReference>
<dbReference type="PANTHER" id="PTHR45184:SF2">
    <property type="entry name" value="CHROMOSOME UNDETERMINED SCAFFOLD_102, WHOLE GENOME SHOTGUN SEQUENCE"/>
    <property type="match status" value="1"/>
</dbReference>
<dbReference type="PROSITE" id="PS00636">
    <property type="entry name" value="DNAJ_1"/>
    <property type="match status" value="1"/>
</dbReference>
<proteinExistence type="predicted"/>
<keyword evidence="4" id="KW-1185">Reference proteome</keyword>
<reference evidence="3" key="1">
    <citation type="submission" date="2013-10" db="EMBL/GenBank/DDBJ databases">
        <title>Genomic analysis of the causative agents of coccidiosis in chickens.</title>
        <authorList>
            <person name="Reid A.J."/>
            <person name="Blake D."/>
            <person name="Billington K."/>
            <person name="Browne H."/>
            <person name="Dunn M."/>
            <person name="Hung S."/>
            <person name="Kawahara F."/>
            <person name="Miranda-Saavedra D."/>
            <person name="Mourier T."/>
            <person name="Nagra H."/>
            <person name="Otto T.D."/>
            <person name="Rawlings N."/>
            <person name="Sanchez A."/>
            <person name="Sanders M."/>
            <person name="Subramaniam C."/>
            <person name="Tay Y."/>
            <person name="Dear P."/>
            <person name="Doerig C."/>
            <person name="Gruber A."/>
            <person name="Parkinson J."/>
            <person name="Shirley M."/>
            <person name="Wan K.L."/>
            <person name="Berriman M."/>
            <person name="Tomley F."/>
            <person name="Pain A."/>
        </authorList>
    </citation>
    <scope>NUCLEOTIDE SEQUENCE</scope>
    <source>
        <strain evidence="3">Houghton</strain>
    </source>
</reference>
<dbReference type="OrthoDB" id="445556at2759"/>
<dbReference type="SMART" id="SM00271">
    <property type="entry name" value="DnaJ"/>
    <property type="match status" value="1"/>
</dbReference>
<dbReference type="PROSITE" id="PS50076">
    <property type="entry name" value="DNAJ_2"/>
    <property type="match status" value="1"/>
</dbReference>
<dbReference type="Gene3D" id="1.10.287.110">
    <property type="entry name" value="DnaJ domain"/>
    <property type="match status" value="1"/>
</dbReference>
<dbReference type="PANTHER" id="PTHR45184">
    <property type="entry name" value="DNAJ PROTEIN ERDJ3A"/>
    <property type="match status" value="1"/>
</dbReference>
<dbReference type="EMBL" id="HG670880">
    <property type="protein sequence ID" value="CDI78515.1"/>
    <property type="molecule type" value="Genomic_DNA"/>
</dbReference>
<evidence type="ECO:0000259" key="2">
    <source>
        <dbReference type="PROSITE" id="PS50076"/>
    </source>
</evidence>